<comment type="similarity">
    <text evidence="2 9">Belongs to the membrane fusion protein (MFP) (TC 8.A.1) family.</text>
</comment>
<organism evidence="12 13">
    <name type="scientific">Phenylobacterium parvum</name>
    <dbReference type="NCBI Taxonomy" id="2201350"/>
    <lineage>
        <taxon>Bacteria</taxon>
        <taxon>Pseudomonadati</taxon>
        <taxon>Pseudomonadota</taxon>
        <taxon>Alphaproteobacteria</taxon>
        <taxon>Caulobacterales</taxon>
        <taxon>Caulobacteraceae</taxon>
        <taxon>Phenylobacterium</taxon>
    </lineage>
</organism>
<feature type="domain" description="AprE-like beta-barrel" evidence="11">
    <location>
        <begin position="302"/>
        <end position="392"/>
    </location>
</feature>
<reference evidence="13" key="1">
    <citation type="submission" date="2018-05" db="EMBL/GenBank/DDBJ databases">
        <title>Genome sequencing of Phenylobacterium sp. HYN0004.</title>
        <authorList>
            <person name="Yi H."/>
            <person name="Baek C."/>
        </authorList>
    </citation>
    <scope>NUCLEOTIDE SEQUENCE [LARGE SCALE GENOMIC DNA]</scope>
    <source>
        <strain evidence="13">HYN0004</strain>
    </source>
</reference>
<evidence type="ECO:0000256" key="3">
    <source>
        <dbReference type="ARBA" id="ARBA00022448"/>
    </source>
</evidence>
<dbReference type="GO" id="GO:0005886">
    <property type="term" value="C:plasma membrane"/>
    <property type="evidence" value="ECO:0007669"/>
    <property type="project" value="UniProtKB-SubCell"/>
</dbReference>
<dbReference type="NCBIfam" id="TIGR01843">
    <property type="entry name" value="type_I_hlyD"/>
    <property type="match status" value="1"/>
</dbReference>
<protein>
    <recommendedName>
        <fullName evidence="9">Membrane fusion protein (MFP) family protein</fullName>
    </recommendedName>
</protein>
<accession>A0A2Z3HSL1</accession>
<proteinExistence type="inferred from homology"/>
<gene>
    <name evidence="12" type="ORF">HYN04_10630</name>
</gene>
<evidence type="ECO:0000256" key="9">
    <source>
        <dbReference type="RuleBase" id="RU365093"/>
    </source>
</evidence>
<evidence type="ECO:0000256" key="6">
    <source>
        <dbReference type="ARBA" id="ARBA00022692"/>
    </source>
</evidence>
<evidence type="ECO:0000256" key="7">
    <source>
        <dbReference type="ARBA" id="ARBA00022989"/>
    </source>
</evidence>
<evidence type="ECO:0000256" key="8">
    <source>
        <dbReference type="ARBA" id="ARBA00023136"/>
    </source>
</evidence>
<keyword evidence="3 9" id="KW-0813">Transport</keyword>
<evidence type="ECO:0000256" key="1">
    <source>
        <dbReference type="ARBA" id="ARBA00004377"/>
    </source>
</evidence>
<dbReference type="Gene3D" id="2.40.50.100">
    <property type="match status" value="2"/>
</dbReference>
<evidence type="ECO:0000256" key="5">
    <source>
        <dbReference type="ARBA" id="ARBA00022519"/>
    </source>
</evidence>
<sequence>MIGVFVLGFLGWAVLAPLDSAVIAPGVVRVEENRKVLRHREGGIVRAILVREGEKVKKGQVLLTMDDVQPRAAVDVMQNQVDTYAAQVARFDAEATGARQISFPAELTSRISDPRVAALVRDQEFLFSSRLQFFDSQSAVLRQRVQQIDSQVAGVRAQITALDENAALTRQELAGYETLYAQGYAPKTLILRYQRALSDLAGRRGALTAEQQRLAQQKGEAQVQLGALSDQRISQSAEGLRQMQAALADARPKLAAALQTLEGATVRAPVDGYVLNLTQSTVGGVVGAGELLMAVVPSDVPLAVTARIKPGEVEGITAGMKARVSLTAFSNRRVSPLEGVVTNVSADELTDEKSGLSFFRADVAIDPKELAKLPKGEAVTPGMPAEVMITTGRRTVMGYIVGPLSDTLNASLRDK</sequence>
<evidence type="ECO:0000256" key="4">
    <source>
        <dbReference type="ARBA" id="ARBA00022475"/>
    </source>
</evidence>
<evidence type="ECO:0000259" key="10">
    <source>
        <dbReference type="Pfam" id="PF25994"/>
    </source>
</evidence>
<dbReference type="Gene3D" id="1.10.287.470">
    <property type="entry name" value="Helix hairpin bin"/>
    <property type="match status" value="1"/>
</dbReference>
<keyword evidence="8" id="KW-0472">Membrane</keyword>
<dbReference type="InterPro" id="IPR010129">
    <property type="entry name" value="T1SS_HlyD"/>
</dbReference>
<dbReference type="Proteomes" id="UP000247763">
    <property type="component" value="Chromosome"/>
</dbReference>
<dbReference type="KEGG" id="phb:HYN04_10630"/>
<dbReference type="GO" id="GO:0015031">
    <property type="term" value="P:protein transport"/>
    <property type="evidence" value="ECO:0007669"/>
    <property type="project" value="InterPro"/>
</dbReference>
<name>A0A2Z3HSL1_9CAUL</name>
<dbReference type="InterPro" id="IPR058781">
    <property type="entry name" value="HH_AprE-like"/>
</dbReference>
<keyword evidence="4 9" id="KW-1003">Cell membrane</keyword>
<keyword evidence="6" id="KW-0812">Transmembrane</keyword>
<dbReference type="PANTHER" id="PTHR30386:SF17">
    <property type="entry name" value="ALKALINE PROTEASE SECRETION PROTEIN APRE"/>
    <property type="match status" value="1"/>
</dbReference>
<comment type="subcellular location">
    <subcellularLocation>
        <location evidence="1 9">Cell inner membrane</location>
        <topology evidence="1 9">Single-pass membrane protein</topology>
    </subcellularLocation>
</comment>
<dbReference type="EMBL" id="CP029479">
    <property type="protein sequence ID" value="AWM78827.1"/>
    <property type="molecule type" value="Genomic_DNA"/>
</dbReference>
<dbReference type="InterPro" id="IPR050739">
    <property type="entry name" value="MFP"/>
</dbReference>
<dbReference type="Pfam" id="PF25994">
    <property type="entry name" value="HH_AprE"/>
    <property type="match status" value="1"/>
</dbReference>
<feature type="domain" description="AprE-like long alpha-helical hairpin" evidence="10">
    <location>
        <begin position="71"/>
        <end position="257"/>
    </location>
</feature>
<evidence type="ECO:0000259" key="11">
    <source>
        <dbReference type="Pfam" id="PF26002"/>
    </source>
</evidence>
<dbReference type="OrthoDB" id="9810980at2"/>
<dbReference type="PRINTS" id="PR01490">
    <property type="entry name" value="RTXTOXIND"/>
</dbReference>
<keyword evidence="5 9" id="KW-0997">Cell inner membrane</keyword>
<dbReference type="PANTHER" id="PTHR30386">
    <property type="entry name" value="MEMBRANE FUSION SUBUNIT OF EMRAB-TOLC MULTIDRUG EFFLUX PUMP"/>
    <property type="match status" value="1"/>
</dbReference>
<keyword evidence="13" id="KW-1185">Reference proteome</keyword>
<evidence type="ECO:0000256" key="2">
    <source>
        <dbReference type="ARBA" id="ARBA00009477"/>
    </source>
</evidence>
<evidence type="ECO:0000313" key="13">
    <source>
        <dbReference type="Proteomes" id="UP000247763"/>
    </source>
</evidence>
<dbReference type="Gene3D" id="2.40.30.170">
    <property type="match status" value="1"/>
</dbReference>
<dbReference type="SUPFAM" id="SSF111369">
    <property type="entry name" value="HlyD-like secretion proteins"/>
    <property type="match status" value="2"/>
</dbReference>
<dbReference type="InterPro" id="IPR058982">
    <property type="entry name" value="Beta-barrel_AprE"/>
</dbReference>
<evidence type="ECO:0000313" key="12">
    <source>
        <dbReference type="EMBL" id="AWM78827.1"/>
    </source>
</evidence>
<keyword evidence="7" id="KW-1133">Transmembrane helix</keyword>
<dbReference type="Pfam" id="PF26002">
    <property type="entry name" value="Beta-barrel_AprE"/>
    <property type="match status" value="1"/>
</dbReference>
<dbReference type="AlphaFoldDB" id="A0A2Z3HSL1"/>